<dbReference type="SUPFAM" id="SSF81901">
    <property type="entry name" value="HCP-like"/>
    <property type="match status" value="1"/>
</dbReference>
<dbReference type="PANTHER" id="PTHR19959:SF119">
    <property type="entry name" value="FUNGAL LIPASE-LIKE DOMAIN-CONTAINING PROTEIN"/>
    <property type="match status" value="1"/>
</dbReference>
<evidence type="ECO:0000313" key="3">
    <source>
        <dbReference type="Proteomes" id="UP001148786"/>
    </source>
</evidence>
<dbReference type="Gene3D" id="1.20.120.660">
    <property type="entry name" value="IL-4 antagonist (De novo design) like domain"/>
    <property type="match status" value="1"/>
</dbReference>
<gene>
    <name evidence="2" type="ORF">NLJ89_g3965</name>
</gene>
<accession>A0A9W8KAB8</accession>
<dbReference type="InterPro" id="IPR011990">
    <property type="entry name" value="TPR-like_helical_dom_sf"/>
</dbReference>
<keyword evidence="3" id="KW-1185">Reference proteome</keyword>
<organism evidence="2 3">
    <name type="scientific">Agrocybe chaxingu</name>
    <dbReference type="NCBI Taxonomy" id="84603"/>
    <lineage>
        <taxon>Eukaryota</taxon>
        <taxon>Fungi</taxon>
        <taxon>Dikarya</taxon>
        <taxon>Basidiomycota</taxon>
        <taxon>Agaricomycotina</taxon>
        <taxon>Agaricomycetes</taxon>
        <taxon>Agaricomycetidae</taxon>
        <taxon>Agaricales</taxon>
        <taxon>Agaricineae</taxon>
        <taxon>Strophariaceae</taxon>
        <taxon>Agrocybe</taxon>
    </lineage>
</organism>
<dbReference type="EMBL" id="JANKHO010000312">
    <property type="protein sequence ID" value="KAJ3511663.1"/>
    <property type="molecule type" value="Genomic_DNA"/>
</dbReference>
<dbReference type="Gene3D" id="1.25.40.10">
    <property type="entry name" value="Tetratricopeptide repeat domain"/>
    <property type="match status" value="3"/>
</dbReference>
<protein>
    <recommendedName>
        <fullName evidence="1">CHAT domain-containing protein</fullName>
    </recommendedName>
</protein>
<proteinExistence type="predicted"/>
<feature type="domain" description="CHAT" evidence="1">
    <location>
        <begin position="1144"/>
        <end position="1393"/>
    </location>
</feature>
<dbReference type="SUPFAM" id="SSF48452">
    <property type="entry name" value="TPR-like"/>
    <property type="match status" value="2"/>
</dbReference>
<dbReference type="Proteomes" id="UP001148786">
    <property type="component" value="Unassembled WGS sequence"/>
</dbReference>
<dbReference type="Pfam" id="PF12770">
    <property type="entry name" value="CHAT"/>
    <property type="match status" value="1"/>
</dbReference>
<reference evidence="2" key="1">
    <citation type="submission" date="2022-07" db="EMBL/GenBank/DDBJ databases">
        <title>Genome Sequence of Agrocybe chaxingu.</title>
        <authorList>
            <person name="Buettner E."/>
        </authorList>
    </citation>
    <scope>NUCLEOTIDE SEQUENCE</scope>
    <source>
        <strain evidence="2">MP-N11</strain>
    </source>
</reference>
<name>A0A9W8KAB8_9AGAR</name>
<sequence>MGELTFVAHSEDRGDLGYLFFTSDELLAFMAVESDVKLERDFIMEGESIGHLKILSRISIIQHGTSEDLPQVFSVRDLGSSLENSAEHPSATLNAMGDRLIRQFKSTLKIDDVTNALSAYQHAMKLASPGDPKKGIYLCGAVGALLERFKSSGNVGDIDRAISMMEEEVARSREGTSGSLNHATALSNCVTLFHTRFKHHRNPQDLKTALKYQQQMVKITAESDASLPKRLQALGYLFRTWHAYSSDSTDLENAIGNHKMAVQLTSEDDPELPTRLMGLGTSFQIRFERYRHDLADIEDAIRNQKRAVRLFPEGHINKPGVLDDLGLSLAARFQLTRNRDDLDASIKMHQHAIQIIPQYHSDRPSIISNLATSLQTRCEYYGDLEDIMAAINYHQQALKLTQDGHSDIMPLLLNNLGEAFWTRYSTTGVVAHIDSAIPNYERALELLDILGSGFAMHRVTNTSSWEGVRVRTLLNLARTLTTRFENGKGNLEDINRAISCEQTAIQLLPEGHDSLASCLSGLGISLAARFKTLGNLEDIEVAISNQQRAVGMTREGHTDLATRLTHLALSYQARFQKLGSFQDIKSAIENQQRAVQLTHEGHPQQHVRLADLGKLFSSRFTDFWDPVDLENAILILQQSVQRAPSWFAHLPLRLTNLAAALASRFSYSQEIDDLERAISSSEQAVKLFPEHQAELPMCLSNLGRSLIVRFERTGNPKDVDRAISHMQKAIALIPRGHAFRLAHVLAGLGASFAARFTCTQDLADIDLAISYFQQAVNAIPGSHTDHPVFLSGLANSCANRFGKTKDLADIERAIASHQKVVRCPLEEHHGLAIRAYDLAISLLTHFEATGDSQSLSEAIAMFKKATKETNGHPRTRLSAGYAWGKLCTQYDMPEFSEAWDATIGLLSQAAGLEQTISKRHNNLVYISTITTFATGAAFDNSAFESALAWLEQGRCLVWNQISRLRTPVDRLRVAKPSLADRFVQLANGLEASGFRQQSPIPASEVAITPRTIAIQDEIHAHARFARDWDNLLSEIRSIPGFQDFLQPPEVADILERLPQDAPIVIFSIAQERCDALALVSGVGTPIHIALANFTYEKAIELRSELQGYLRAHGVRLRDEELDPDADRGGHQVQCHRRQGGLYRVLRSLWLDVVQPILSAIGYSSPPSHRMRIWWCPTGPLAFLPLHAAGIYGKDRTPGSLVSDFVVSSYTPTVTALLEKLKEEPAEKQGHNAVLLVSQPETPGRTKLPGAKKETEALMAMMARKGIESQLLEGDEATIARVKEEMAAHSWVHLACHAVQDVATPLNSGFHLHDGLLELLEIMPQRLANTEHAFLSACQTSTGDEKLSDEAVHLAAGMLAAGYRGVVATMWSIRDKYGPEIASTFYSRLLEEGGLSTEGGGVTNFDGAGAARALDYSVQKIREKLGDGESDLLAWLPYVHFGV</sequence>
<dbReference type="PANTHER" id="PTHR19959">
    <property type="entry name" value="KINESIN LIGHT CHAIN"/>
    <property type="match status" value="1"/>
</dbReference>
<comment type="caution">
    <text evidence="2">The sequence shown here is derived from an EMBL/GenBank/DDBJ whole genome shotgun (WGS) entry which is preliminary data.</text>
</comment>
<dbReference type="InterPro" id="IPR024983">
    <property type="entry name" value="CHAT_dom"/>
</dbReference>
<evidence type="ECO:0000259" key="1">
    <source>
        <dbReference type="Pfam" id="PF12770"/>
    </source>
</evidence>
<dbReference type="OrthoDB" id="9991317at2759"/>
<evidence type="ECO:0000313" key="2">
    <source>
        <dbReference type="EMBL" id="KAJ3511663.1"/>
    </source>
</evidence>